<keyword evidence="10" id="KW-1185">Reference proteome</keyword>
<feature type="transmembrane region" description="Helical" evidence="7">
    <location>
        <begin position="410"/>
        <end position="426"/>
    </location>
</feature>
<keyword evidence="4 7" id="KW-1133">Transmembrane helix</keyword>
<feature type="transmembrane region" description="Helical" evidence="7">
    <location>
        <begin position="349"/>
        <end position="369"/>
    </location>
</feature>
<dbReference type="eggNOG" id="KOG2533">
    <property type="taxonomic scope" value="Eukaryota"/>
</dbReference>
<dbReference type="HOGENOM" id="CLU_001265_0_5_1"/>
<dbReference type="FunFam" id="1.20.1250.20:FF:000064">
    <property type="entry name" value="MFS allantoate transporter"/>
    <property type="match status" value="1"/>
</dbReference>
<protein>
    <submittedName>
        <fullName evidence="9">MFS general substrate transporter</fullName>
    </submittedName>
</protein>
<feature type="domain" description="Major facilitator superfamily (MFS) profile" evidence="8">
    <location>
        <begin position="57"/>
        <end position="464"/>
    </location>
</feature>
<evidence type="ECO:0000259" key="8">
    <source>
        <dbReference type="PROSITE" id="PS50850"/>
    </source>
</evidence>
<evidence type="ECO:0000256" key="1">
    <source>
        <dbReference type="ARBA" id="ARBA00004141"/>
    </source>
</evidence>
<keyword evidence="5 7" id="KW-0472">Membrane</keyword>
<gene>
    <name evidence="9" type="ORF">GLAREA_06481</name>
</gene>
<feature type="transmembrane region" description="Helical" evidence="7">
    <location>
        <begin position="375"/>
        <end position="398"/>
    </location>
</feature>
<accession>S3E4X5</accession>
<feature type="transmembrane region" description="Helical" evidence="7">
    <location>
        <begin position="321"/>
        <end position="342"/>
    </location>
</feature>
<dbReference type="InterPro" id="IPR011701">
    <property type="entry name" value="MFS"/>
</dbReference>
<dbReference type="OMA" id="TTPACYN"/>
<dbReference type="PANTHER" id="PTHR43791:SF70">
    <property type="entry name" value="MAJOR FACILITATOR SUPERFAMILY (MFS) PROFILE DOMAIN-CONTAINING PROTEIN"/>
    <property type="match status" value="1"/>
</dbReference>
<dbReference type="EMBL" id="KE145358">
    <property type="protein sequence ID" value="EPE33468.1"/>
    <property type="molecule type" value="Genomic_DNA"/>
</dbReference>
<dbReference type="InterPro" id="IPR036259">
    <property type="entry name" value="MFS_trans_sf"/>
</dbReference>
<evidence type="ECO:0000256" key="4">
    <source>
        <dbReference type="ARBA" id="ARBA00022989"/>
    </source>
</evidence>
<evidence type="ECO:0000256" key="3">
    <source>
        <dbReference type="ARBA" id="ARBA00022692"/>
    </source>
</evidence>
<dbReference type="PANTHER" id="PTHR43791">
    <property type="entry name" value="PERMEASE-RELATED"/>
    <property type="match status" value="1"/>
</dbReference>
<keyword evidence="3 7" id="KW-0812">Transmembrane</keyword>
<feature type="transmembrane region" description="Helical" evidence="7">
    <location>
        <begin position="186"/>
        <end position="204"/>
    </location>
</feature>
<organism evidence="9 10">
    <name type="scientific">Glarea lozoyensis (strain ATCC 20868 / MF5171)</name>
    <dbReference type="NCBI Taxonomy" id="1116229"/>
    <lineage>
        <taxon>Eukaryota</taxon>
        <taxon>Fungi</taxon>
        <taxon>Dikarya</taxon>
        <taxon>Ascomycota</taxon>
        <taxon>Pezizomycotina</taxon>
        <taxon>Leotiomycetes</taxon>
        <taxon>Helotiales</taxon>
        <taxon>Helotiaceae</taxon>
        <taxon>Glarea</taxon>
    </lineage>
</organism>
<dbReference type="Proteomes" id="UP000016922">
    <property type="component" value="Unassembled WGS sequence"/>
</dbReference>
<evidence type="ECO:0000256" key="5">
    <source>
        <dbReference type="ARBA" id="ARBA00023136"/>
    </source>
</evidence>
<feature type="transmembrane region" description="Helical" evidence="7">
    <location>
        <begin position="446"/>
        <end position="466"/>
    </location>
</feature>
<dbReference type="InterPro" id="IPR020846">
    <property type="entry name" value="MFS_dom"/>
</dbReference>
<feature type="transmembrane region" description="Helical" evidence="7">
    <location>
        <begin position="216"/>
        <end position="236"/>
    </location>
</feature>
<dbReference type="RefSeq" id="XP_008080085.1">
    <property type="nucleotide sequence ID" value="XM_008081894.1"/>
</dbReference>
<evidence type="ECO:0000313" key="9">
    <source>
        <dbReference type="EMBL" id="EPE33468.1"/>
    </source>
</evidence>
<feature type="transmembrane region" description="Helical" evidence="7">
    <location>
        <begin position="153"/>
        <end position="174"/>
    </location>
</feature>
<reference evidence="9 10" key="1">
    <citation type="journal article" date="2013" name="BMC Genomics">
        <title>Genomics-driven discovery of the pneumocandin biosynthetic gene cluster in the fungus Glarea lozoyensis.</title>
        <authorList>
            <person name="Chen L."/>
            <person name="Yue Q."/>
            <person name="Zhang X."/>
            <person name="Xiang M."/>
            <person name="Wang C."/>
            <person name="Li S."/>
            <person name="Che Y."/>
            <person name="Ortiz-Lopez F.J."/>
            <person name="Bills G.F."/>
            <person name="Liu X."/>
            <person name="An Z."/>
        </authorList>
    </citation>
    <scope>NUCLEOTIDE SEQUENCE [LARGE SCALE GENOMIC DNA]</scope>
    <source>
        <strain evidence="10">ATCC 20868 / MF5171</strain>
    </source>
</reference>
<dbReference type="OrthoDB" id="6730379at2759"/>
<dbReference type="Pfam" id="PF07690">
    <property type="entry name" value="MFS_1"/>
    <property type="match status" value="1"/>
</dbReference>
<dbReference type="GO" id="GO:0022857">
    <property type="term" value="F:transmembrane transporter activity"/>
    <property type="evidence" value="ECO:0007669"/>
    <property type="project" value="InterPro"/>
</dbReference>
<dbReference type="Gene3D" id="1.20.1250.20">
    <property type="entry name" value="MFS general substrate transporter like domains"/>
    <property type="match status" value="2"/>
</dbReference>
<evidence type="ECO:0000256" key="2">
    <source>
        <dbReference type="ARBA" id="ARBA00022448"/>
    </source>
</evidence>
<dbReference type="KEGG" id="glz:GLAREA_06481"/>
<dbReference type="GeneID" id="19465534"/>
<comment type="subcellular location">
    <subcellularLocation>
        <location evidence="1">Membrane</location>
        <topology evidence="1">Multi-pass membrane protein</topology>
    </subcellularLocation>
</comment>
<evidence type="ECO:0000256" key="6">
    <source>
        <dbReference type="ARBA" id="ARBA00037968"/>
    </source>
</evidence>
<keyword evidence="2" id="KW-0813">Transport</keyword>
<dbReference type="AlphaFoldDB" id="S3E4X5"/>
<proteinExistence type="inferred from homology"/>
<evidence type="ECO:0000313" key="10">
    <source>
        <dbReference type="Proteomes" id="UP000016922"/>
    </source>
</evidence>
<evidence type="ECO:0000256" key="7">
    <source>
        <dbReference type="SAM" id="Phobius"/>
    </source>
</evidence>
<dbReference type="PROSITE" id="PS50850">
    <property type="entry name" value="MFS"/>
    <property type="match status" value="1"/>
</dbReference>
<comment type="similarity">
    <text evidence="6">Belongs to the major facilitator superfamily. Allantoate permease family.</text>
</comment>
<feature type="transmembrane region" description="Helical" evidence="7">
    <location>
        <begin position="121"/>
        <end position="141"/>
    </location>
</feature>
<feature type="transmembrane region" description="Helical" evidence="7">
    <location>
        <begin position="94"/>
        <end position="115"/>
    </location>
</feature>
<sequence>MSEKASPTTASVEEITAAPSLSHASLDDHYELYKSMRDIELDPLEAKQVLRKIDLRVLSLLMVTYVLQYLDKNCINVASVYGLKKDLRLEGQDYSWATSMFYVGYLVFQFPMGFLLQHFPIGKFISSTIVAWGCVLMMTAACKNFAGIAANRFFLGALESATNPGFVLLMSMWYTTPEQPLRLETYYSTVGIATMFSGLLGYAIGHINTGLARWKYIFLIFGAITTAWGLVSLLLLPDSPSTTRFLTPHQRCIAASRVAGNKQGIKNRKFKPYQAVQMLTDPKTWILFVMAVSGQIPTAAVTSFASINISSFGFDTLGSQYMLIPGGAVQLFGMLIGGWVASRWSGMRCVVMCVANTICIVGSGLLVGLPVHNKWGRLIALWLCYFQNLGFSMSLTMISSNVAGYTKKQLTSAVIFIGFCVGNIAGPQTFITKEAPGYHTAYRAMLAAYSVKLLMVFFLYAHMIMFNRKRDREQALAPLSEKEVIELGMHDATEFDNKGFRYTL</sequence>
<dbReference type="GO" id="GO:0016020">
    <property type="term" value="C:membrane"/>
    <property type="evidence" value="ECO:0007669"/>
    <property type="project" value="UniProtKB-SubCell"/>
</dbReference>
<name>S3E4X5_GLAL2</name>
<dbReference type="SUPFAM" id="SSF103473">
    <property type="entry name" value="MFS general substrate transporter"/>
    <property type="match status" value="1"/>
</dbReference>